<organism evidence="5 6">
    <name type="scientific">Escallonia herrerae</name>
    <dbReference type="NCBI Taxonomy" id="1293975"/>
    <lineage>
        <taxon>Eukaryota</taxon>
        <taxon>Viridiplantae</taxon>
        <taxon>Streptophyta</taxon>
        <taxon>Embryophyta</taxon>
        <taxon>Tracheophyta</taxon>
        <taxon>Spermatophyta</taxon>
        <taxon>Magnoliopsida</taxon>
        <taxon>eudicotyledons</taxon>
        <taxon>Gunneridae</taxon>
        <taxon>Pentapetalae</taxon>
        <taxon>asterids</taxon>
        <taxon>campanulids</taxon>
        <taxon>Escalloniales</taxon>
        <taxon>Escalloniaceae</taxon>
        <taxon>Escallonia</taxon>
    </lineage>
</organism>
<keyword evidence="3" id="KW-0560">Oxidoreductase</keyword>
<dbReference type="Gene3D" id="1.20.245.10">
    <property type="entry name" value="Lipoxygenase-1, Domain 5"/>
    <property type="match status" value="1"/>
</dbReference>
<dbReference type="AlphaFoldDB" id="A0AA89AF07"/>
<dbReference type="InterPro" id="IPR036226">
    <property type="entry name" value="LipOase_C_sf"/>
</dbReference>
<dbReference type="EMBL" id="JAVXUP010003087">
    <property type="protein sequence ID" value="KAK3000105.1"/>
    <property type="molecule type" value="Genomic_DNA"/>
</dbReference>
<evidence type="ECO:0000313" key="5">
    <source>
        <dbReference type="EMBL" id="KAK3000105.1"/>
    </source>
</evidence>
<dbReference type="GO" id="GO:0016702">
    <property type="term" value="F:oxidoreductase activity, acting on single donors with incorporation of molecular oxygen, incorporation of two atoms of oxygen"/>
    <property type="evidence" value="ECO:0007669"/>
    <property type="project" value="InterPro"/>
</dbReference>
<comment type="caution">
    <text evidence="5">The sequence shown here is derived from an EMBL/GenBank/DDBJ whole genome shotgun (WGS) entry which is preliminary data.</text>
</comment>
<dbReference type="GO" id="GO:0046872">
    <property type="term" value="F:metal ion binding"/>
    <property type="evidence" value="ECO:0007669"/>
    <property type="project" value="UniProtKB-KW"/>
</dbReference>
<dbReference type="Pfam" id="PF00305">
    <property type="entry name" value="Lipoxygenase"/>
    <property type="match status" value="1"/>
</dbReference>
<evidence type="ECO:0000259" key="4">
    <source>
        <dbReference type="PROSITE" id="PS51393"/>
    </source>
</evidence>
<evidence type="ECO:0000256" key="3">
    <source>
        <dbReference type="ARBA" id="ARBA00023002"/>
    </source>
</evidence>
<evidence type="ECO:0000256" key="2">
    <source>
        <dbReference type="ARBA" id="ARBA00022964"/>
    </source>
</evidence>
<dbReference type="Proteomes" id="UP001188597">
    <property type="component" value="Unassembled WGS sequence"/>
</dbReference>
<dbReference type="InterPro" id="IPR013819">
    <property type="entry name" value="LipOase_C"/>
</dbReference>
<proteinExistence type="predicted"/>
<keyword evidence="1" id="KW-0479">Metal-binding</keyword>
<dbReference type="PANTHER" id="PTHR11771">
    <property type="entry name" value="LIPOXYGENASE"/>
    <property type="match status" value="1"/>
</dbReference>
<dbReference type="GO" id="GO:0034440">
    <property type="term" value="P:lipid oxidation"/>
    <property type="evidence" value="ECO:0007669"/>
    <property type="project" value="InterPro"/>
</dbReference>
<accession>A0AA89AF07</accession>
<evidence type="ECO:0000256" key="1">
    <source>
        <dbReference type="ARBA" id="ARBA00022723"/>
    </source>
</evidence>
<sequence length="162" mass="18412">MFCYLRVAVALRSTSIACGPDSQIILFAGNGSGRSNFAHNLKLTLEDYPFANDGLILWDAINEWVTNYPCKSDLELHAWWKEIRTVGHGNKKEGWLALKTTEDVAFSHHSAVNFGQYAYAGYFPNRPTIAAIKMPNEDPYEEWMSFLENPDDELLKCYPSQI</sequence>
<gene>
    <name evidence="5" type="ORF">RJ639_023319</name>
</gene>
<dbReference type="PROSITE" id="PS51393">
    <property type="entry name" value="LIPOXYGENASE_3"/>
    <property type="match status" value="1"/>
</dbReference>
<evidence type="ECO:0000313" key="6">
    <source>
        <dbReference type="Proteomes" id="UP001188597"/>
    </source>
</evidence>
<dbReference type="SUPFAM" id="SSF48484">
    <property type="entry name" value="Lipoxigenase"/>
    <property type="match status" value="1"/>
</dbReference>
<dbReference type="InterPro" id="IPR000907">
    <property type="entry name" value="LipOase"/>
</dbReference>
<name>A0AA89AF07_9ASTE</name>
<keyword evidence="2" id="KW-0223">Dioxygenase</keyword>
<reference evidence="5" key="1">
    <citation type="submission" date="2022-12" db="EMBL/GenBank/DDBJ databases">
        <title>Draft genome assemblies for two species of Escallonia (Escalloniales).</title>
        <authorList>
            <person name="Chanderbali A."/>
            <person name="Dervinis C."/>
            <person name="Anghel I."/>
            <person name="Soltis D."/>
            <person name="Soltis P."/>
            <person name="Zapata F."/>
        </authorList>
    </citation>
    <scope>NUCLEOTIDE SEQUENCE</scope>
    <source>
        <strain evidence="5">UCBG64.0493</strain>
        <tissue evidence="5">Leaf</tissue>
    </source>
</reference>
<feature type="domain" description="Lipoxygenase" evidence="4">
    <location>
        <begin position="1"/>
        <end position="162"/>
    </location>
</feature>
<keyword evidence="6" id="KW-1185">Reference proteome</keyword>
<protein>
    <recommendedName>
        <fullName evidence="4">Lipoxygenase domain-containing protein</fullName>
    </recommendedName>
</protein>